<dbReference type="GO" id="GO:0005507">
    <property type="term" value="F:copper ion binding"/>
    <property type="evidence" value="ECO:0007669"/>
    <property type="project" value="InterPro"/>
</dbReference>
<protein>
    <submittedName>
        <fullName evidence="6">Multicopper oxidase domain-containing protein</fullName>
    </submittedName>
</protein>
<feature type="chain" id="PRO_5039918798" evidence="3">
    <location>
        <begin position="33"/>
        <end position="750"/>
    </location>
</feature>
<dbReference type="AlphaFoldDB" id="A0A9J7BM09"/>
<dbReference type="GO" id="GO:0016491">
    <property type="term" value="F:oxidoreductase activity"/>
    <property type="evidence" value="ECO:0007669"/>
    <property type="project" value="UniProtKB-KW"/>
</dbReference>
<dbReference type="RefSeq" id="WP_260790932.1">
    <property type="nucleotide sequence ID" value="NZ_CP093313.1"/>
</dbReference>
<dbReference type="Gene3D" id="2.60.40.420">
    <property type="entry name" value="Cupredoxins - blue copper proteins"/>
    <property type="match status" value="3"/>
</dbReference>
<dbReference type="KEGG" id="orp:MOP44_15305"/>
<evidence type="ECO:0000259" key="5">
    <source>
        <dbReference type="Pfam" id="PF07732"/>
    </source>
</evidence>
<gene>
    <name evidence="6" type="ORF">MOP44_15305</name>
</gene>
<dbReference type="EMBL" id="CP093313">
    <property type="protein sequence ID" value="UWZ81942.1"/>
    <property type="molecule type" value="Genomic_DNA"/>
</dbReference>
<evidence type="ECO:0000256" key="3">
    <source>
        <dbReference type="SAM" id="SignalP"/>
    </source>
</evidence>
<dbReference type="CDD" id="cd13900">
    <property type="entry name" value="CuRO_3_Tth-MCO_like"/>
    <property type="match status" value="1"/>
</dbReference>
<dbReference type="InterPro" id="IPR045087">
    <property type="entry name" value="Cu-oxidase_fam"/>
</dbReference>
<organism evidence="6 7">
    <name type="scientific">Occallatibacter riparius</name>
    <dbReference type="NCBI Taxonomy" id="1002689"/>
    <lineage>
        <taxon>Bacteria</taxon>
        <taxon>Pseudomonadati</taxon>
        <taxon>Acidobacteriota</taxon>
        <taxon>Terriglobia</taxon>
        <taxon>Terriglobales</taxon>
        <taxon>Acidobacteriaceae</taxon>
        <taxon>Occallatibacter</taxon>
    </lineage>
</organism>
<dbReference type="PROSITE" id="PS00079">
    <property type="entry name" value="MULTICOPPER_OXIDASE1"/>
    <property type="match status" value="1"/>
</dbReference>
<name>A0A9J7BM09_9BACT</name>
<keyword evidence="2" id="KW-0560">Oxidoreductase</keyword>
<evidence type="ECO:0000313" key="6">
    <source>
        <dbReference type="EMBL" id="UWZ81942.1"/>
    </source>
</evidence>
<accession>A0A9J7BM09</accession>
<evidence type="ECO:0000256" key="2">
    <source>
        <dbReference type="ARBA" id="ARBA00023002"/>
    </source>
</evidence>
<feature type="domain" description="Plastocyanin-like" evidence="4">
    <location>
        <begin position="579"/>
        <end position="727"/>
    </location>
</feature>
<keyword evidence="7" id="KW-1185">Reference proteome</keyword>
<sequence>MNKLRKRVIPPVCITVLTLVTAFSLHAPLLLAQQAAAPHVFVQPPTLEETAPATIGASKALRFTAPREKEPCNPQGDIRRDGNDVYVRLDYMRAKFTINNPDPDDPYGGEDPVELRSFGGCHAGPTVELLPGNTLHFDLHNNLSTDDPSCLPNPPAGLLLPPGVGCFNTVNLHTHGLHVSPAGNSDNVLLSIAPQTHFPYEINIPSDHPAGTFWYHAHNHGSTAVDAASGAAGALIIRGTRQYSKKVLPDGSHPQADIDTVLNEAPNVPMPEKLFVLQQIPYACFSNPSLQGGPWQMIFTTNGLYTTNSPSKGASSPANSPWVCPKPDGINHASVGVIENFSLQMFSASIWDTNGRFTSINGIVQPTIEVPAGEIQRWRFIHAGIHDTVNLQVVRVTHVPVNGPGKLMAAADAMAQSALRGNRIQQEAAVLAQCVANQNTLIPQFEIAVDGLTRTHMKTIGYGNDNASNYLQPGYRSDVLVVFPEDGDYCLLDQAAPKSQRFDPTTGNGGGAGPSKPQLLAYIHVRGGTAVTENLETYVKNTLYNANPQLGDDEVRNQLKQGDLTAWAPFSKDFPAPSPSTPVQQAFFNITSQGQFQVNNASYDPSVVNITRQVNTSDDWVLSAGGEPHIYHIHVNPFEIMDVLKVEKDGKKRSIFDANGHCRKDLPTDELENQYCSMYHVFRDTVFVQNGYEVHTRTYYDRYIGEFVIHCHILDHEDAGMMLNIQIVPNLNLPGGGMVMSGMQHGAAQP</sequence>
<dbReference type="InterPro" id="IPR033138">
    <property type="entry name" value="Cu_oxidase_CS"/>
</dbReference>
<dbReference type="PANTHER" id="PTHR11709">
    <property type="entry name" value="MULTI-COPPER OXIDASE"/>
    <property type="match status" value="1"/>
</dbReference>
<evidence type="ECO:0000313" key="7">
    <source>
        <dbReference type="Proteomes" id="UP001059380"/>
    </source>
</evidence>
<proteinExistence type="predicted"/>
<feature type="domain" description="Plastocyanin-like" evidence="5">
    <location>
        <begin position="169"/>
        <end position="240"/>
    </location>
</feature>
<keyword evidence="3" id="KW-0732">Signal</keyword>
<dbReference type="Pfam" id="PF07731">
    <property type="entry name" value="Cu-oxidase_2"/>
    <property type="match status" value="1"/>
</dbReference>
<keyword evidence="1" id="KW-0479">Metal-binding</keyword>
<reference evidence="6" key="1">
    <citation type="submission" date="2021-04" db="EMBL/GenBank/DDBJ databases">
        <title>Phylogenetic analysis of Acidobacteriaceae.</title>
        <authorList>
            <person name="Qiu L."/>
            <person name="Zhang Q."/>
        </authorList>
    </citation>
    <scope>NUCLEOTIDE SEQUENCE</scope>
    <source>
        <strain evidence="6">DSM 25168</strain>
    </source>
</reference>
<dbReference type="Proteomes" id="UP001059380">
    <property type="component" value="Chromosome"/>
</dbReference>
<dbReference type="InterPro" id="IPR011707">
    <property type="entry name" value="Cu-oxidase-like_N"/>
</dbReference>
<dbReference type="InterPro" id="IPR002355">
    <property type="entry name" value="Cu_oxidase_Cu_BS"/>
</dbReference>
<dbReference type="InterPro" id="IPR008972">
    <property type="entry name" value="Cupredoxin"/>
</dbReference>
<evidence type="ECO:0000259" key="4">
    <source>
        <dbReference type="Pfam" id="PF07731"/>
    </source>
</evidence>
<feature type="signal peptide" evidence="3">
    <location>
        <begin position="1"/>
        <end position="32"/>
    </location>
</feature>
<dbReference type="CDD" id="cd13853">
    <property type="entry name" value="CuRO_1_Tth-MCO_like"/>
    <property type="match status" value="1"/>
</dbReference>
<dbReference type="PANTHER" id="PTHR11709:SF518">
    <property type="entry name" value="MULTICOPPER OXIDASE"/>
    <property type="match status" value="1"/>
</dbReference>
<dbReference type="PROSITE" id="PS00080">
    <property type="entry name" value="MULTICOPPER_OXIDASE2"/>
    <property type="match status" value="1"/>
</dbReference>
<dbReference type="Pfam" id="PF07732">
    <property type="entry name" value="Cu-oxidase_3"/>
    <property type="match status" value="1"/>
</dbReference>
<dbReference type="InterPro" id="IPR011706">
    <property type="entry name" value="Cu-oxidase_C"/>
</dbReference>
<dbReference type="SUPFAM" id="SSF49503">
    <property type="entry name" value="Cupredoxins"/>
    <property type="match status" value="3"/>
</dbReference>
<evidence type="ECO:0000256" key="1">
    <source>
        <dbReference type="ARBA" id="ARBA00022723"/>
    </source>
</evidence>